<keyword evidence="3 8" id="KW-0378">Hydrolase</keyword>
<keyword evidence="5" id="KW-1015">Disulfide bond</keyword>
<evidence type="ECO:0000313" key="12">
    <source>
        <dbReference type="Proteomes" id="UP000786811"/>
    </source>
</evidence>
<dbReference type="InterPro" id="IPR022700">
    <property type="entry name" value="CLIP"/>
</dbReference>
<evidence type="ECO:0000259" key="10">
    <source>
        <dbReference type="PROSITE" id="PS50240"/>
    </source>
</evidence>
<dbReference type="InterPro" id="IPR001314">
    <property type="entry name" value="Peptidase_S1A"/>
</dbReference>
<evidence type="ECO:0000256" key="1">
    <source>
        <dbReference type="ARBA" id="ARBA00022670"/>
    </source>
</evidence>
<dbReference type="InterPro" id="IPR051487">
    <property type="entry name" value="Ser/Thr_Proteases_Immune/Dev"/>
</dbReference>
<dbReference type="Proteomes" id="UP000786811">
    <property type="component" value="Unassembled WGS sequence"/>
</dbReference>
<comment type="caution">
    <text evidence="11">The sequence shown here is derived from an EMBL/GenBank/DDBJ whole genome shotgun (WGS) entry which is preliminary data.</text>
</comment>
<dbReference type="InterPro" id="IPR038565">
    <property type="entry name" value="CLIP_sf"/>
</dbReference>
<name>A0A8J2E614_COTCN</name>
<keyword evidence="12" id="KW-1185">Reference proteome</keyword>
<dbReference type="PRINTS" id="PR00722">
    <property type="entry name" value="CHYMOTRYPSIN"/>
</dbReference>
<accession>A0A8J2E614</accession>
<dbReference type="InterPro" id="IPR033116">
    <property type="entry name" value="TRYPSIN_SER"/>
</dbReference>
<evidence type="ECO:0000256" key="8">
    <source>
        <dbReference type="RuleBase" id="RU363034"/>
    </source>
</evidence>
<evidence type="ECO:0000256" key="6">
    <source>
        <dbReference type="ARBA" id="ARBA00023180"/>
    </source>
</evidence>
<dbReference type="PROSITE" id="PS00134">
    <property type="entry name" value="TRYPSIN_HIS"/>
    <property type="match status" value="1"/>
</dbReference>
<evidence type="ECO:0000256" key="2">
    <source>
        <dbReference type="ARBA" id="ARBA00022729"/>
    </source>
</evidence>
<dbReference type="PANTHER" id="PTHR24256">
    <property type="entry name" value="TRYPTASE-RELATED"/>
    <property type="match status" value="1"/>
</dbReference>
<evidence type="ECO:0000256" key="5">
    <source>
        <dbReference type="ARBA" id="ARBA00023157"/>
    </source>
</evidence>
<sequence>MKFIIFIFFGLFTTGFTQLEEGSECLLENGSPGVCTKLPECPPKLDDARKGRRTALSSRCGFAGFVEVVCCPAPVQGKINIRPADIACHDYENEILSGIERLTWHILAGIEAASEEFPYMAALGYVDKTSSEVTDDNSERKIIKIKYACGGTIIAPRFVLTAAHCVSNHNEDVPVLVRVGSVDLESKDEQTIPIKEIIAHPKYRRSTMYYDIALLKLFEAINWSKTVKPICLQTKSINETDLQVVGTYLVVVGWGHTDIDADQSTKLLKTPSLILEPRENCSTAYQRFRQLPYGLDERMICAKDPNTTRRADACQGDSGGPLLLLSSSGDTVIGVTSFGQSCGGPYAAVYTSVHSFIDWIESIVWPERII</sequence>
<keyword evidence="2 9" id="KW-0732">Signal</keyword>
<feature type="domain" description="Peptidase S1" evidence="10">
    <location>
        <begin position="106"/>
        <end position="365"/>
    </location>
</feature>
<keyword evidence="6" id="KW-0325">Glycoprotein</keyword>
<dbReference type="PROSITE" id="PS50240">
    <property type="entry name" value="TRYPSIN_DOM"/>
    <property type="match status" value="1"/>
</dbReference>
<feature type="chain" id="PRO_5035175380" evidence="9">
    <location>
        <begin position="20"/>
        <end position="370"/>
    </location>
</feature>
<dbReference type="AlphaFoldDB" id="A0A8J2E614"/>
<protein>
    <submittedName>
        <fullName evidence="11">Serine protease persephone-like</fullName>
    </submittedName>
</protein>
<gene>
    <name evidence="11" type="ORF">HICCMSTLAB_LOCUS1095</name>
</gene>
<dbReference type="InterPro" id="IPR001254">
    <property type="entry name" value="Trypsin_dom"/>
</dbReference>
<dbReference type="SMART" id="SM00020">
    <property type="entry name" value="Tryp_SPc"/>
    <property type="match status" value="1"/>
</dbReference>
<dbReference type="SUPFAM" id="SSF50494">
    <property type="entry name" value="Trypsin-like serine proteases"/>
    <property type="match status" value="1"/>
</dbReference>
<dbReference type="PROSITE" id="PS00135">
    <property type="entry name" value="TRYPSIN_SER"/>
    <property type="match status" value="1"/>
</dbReference>
<reference evidence="11" key="1">
    <citation type="submission" date="2021-04" db="EMBL/GenBank/DDBJ databases">
        <authorList>
            <person name="Chebbi M.A.C M."/>
        </authorList>
    </citation>
    <scope>NUCLEOTIDE SEQUENCE</scope>
</reference>
<dbReference type="EMBL" id="CAJNRD030001116">
    <property type="protein sequence ID" value="CAG5074862.1"/>
    <property type="molecule type" value="Genomic_DNA"/>
</dbReference>
<dbReference type="OrthoDB" id="6339452at2759"/>
<dbReference type="Gene3D" id="2.40.10.10">
    <property type="entry name" value="Trypsin-like serine proteases"/>
    <property type="match status" value="1"/>
</dbReference>
<dbReference type="Pfam" id="PF00089">
    <property type="entry name" value="Trypsin"/>
    <property type="match status" value="1"/>
</dbReference>
<evidence type="ECO:0000256" key="3">
    <source>
        <dbReference type="ARBA" id="ARBA00022801"/>
    </source>
</evidence>
<evidence type="ECO:0000256" key="9">
    <source>
        <dbReference type="SAM" id="SignalP"/>
    </source>
</evidence>
<dbReference type="FunFam" id="2.40.10.10:FF:000028">
    <property type="entry name" value="Serine protease easter"/>
    <property type="match status" value="1"/>
</dbReference>
<comment type="similarity">
    <text evidence="7">Belongs to the peptidase S1 family. CLIP subfamily.</text>
</comment>
<dbReference type="GO" id="GO:0006508">
    <property type="term" value="P:proteolysis"/>
    <property type="evidence" value="ECO:0007669"/>
    <property type="project" value="UniProtKB-KW"/>
</dbReference>
<feature type="signal peptide" evidence="9">
    <location>
        <begin position="1"/>
        <end position="19"/>
    </location>
</feature>
<evidence type="ECO:0000313" key="11">
    <source>
        <dbReference type="EMBL" id="CAG5074862.1"/>
    </source>
</evidence>
<dbReference type="GO" id="GO:0004252">
    <property type="term" value="F:serine-type endopeptidase activity"/>
    <property type="evidence" value="ECO:0007669"/>
    <property type="project" value="InterPro"/>
</dbReference>
<keyword evidence="1 8" id="KW-0645">Protease</keyword>
<evidence type="ECO:0000256" key="7">
    <source>
        <dbReference type="ARBA" id="ARBA00024195"/>
    </source>
</evidence>
<evidence type="ECO:0000256" key="4">
    <source>
        <dbReference type="ARBA" id="ARBA00022825"/>
    </source>
</evidence>
<organism evidence="11 12">
    <name type="scientific">Cotesia congregata</name>
    <name type="common">Parasitoid wasp</name>
    <name type="synonym">Apanteles congregatus</name>
    <dbReference type="NCBI Taxonomy" id="51543"/>
    <lineage>
        <taxon>Eukaryota</taxon>
        <taxon>Metazoa</taxon>
        <taxon>Ecdysozoa</taxon>
        <taxon>Arthropoda</taxon>
        <taxon>Hexapoda</taxon>
        <taxon>Insecta</taxon>
        <taxon>Pterygota</taxon>
        <taxon>Neoptera</taxon>
        <taxon>Endopterygota</taxon>
        <taxon>Hymenoptera</taxon>
        <taxon>Apocrita</taxon>
        <taxon>Ichneumonoidea</taxon>
        <taxon>Braconidae</taxon>
        <taxon>Microgastrinae</taxon>
        <taxon>Cotesia</taxon>
    </lineage>
</organism>
<dbReference type="CDD" id="cd00190">
    <property type="entry name" value="Tryp_SPc"/>
    <property type="match status" value="1"/>
</dbReference>
<dbReference type="InterPro" id="IPR043504">
    <property type="entry name" value="Peptidase_S1_PA_chymotrypsin"/>
</dbReference>
<proteinExistence type="inferred from homology"/>
<dbReference type="InterPro" id="IPR009003">
    <property type="entry name" value="Peptidase_S1_PA"/>
</dbReference>
<dbReference type="InterPro" id="IPR018114">
    <property type="entry name" value="TRYPSIN_HIS"/>
</dbReference>
<dbReference type="SMART" id="SM00680">
    <property type="entry name" value="CLIP"/>
    <property type="match status" value="1"/>
</dbReference>
<keyword evidence="4 8" id="KW-0720">Serine protease</keyword>
<dbReference type="Gene3D" id="3.30.1640.30">
    <property type="match status" value="1"/>
</dbReference>